<gene>
    <name evidence="1" type="ORF">US91_C0001G0054</name>
</gene>
<proteinExistence type="predicted"/>
<name>A0A0G0JX45_9BACT</name>
<organism evidence="1 2">
    <name type="scientific">Candidatus Falkowbacteria bacterium GW2011_GWE1_38_31</name>
    <dbReference type="NCBI Taxonomy" id="1618638"/>
    <lineage>
        <taxon>Bacteria</taxon>
        <taxon>Candidatus Falkowiibacteriota</taxon>
    </lineage>
</organism>
<dbReference type="InterPro" id="IPR024078">
    <property type="entry name" value="LmbE-like_dom_sf"/>
</dbReference>
<dbReference type="SUPFAM" id="SSF102588">
    <property type="entry name" value="LmbE-like"/>
    <property type="match status" value="1"/>
</dbReference>
<evidence type="ECO:0000313" key="2">
    <source>
        <dbReference type="Proteomes" id="UP000034022"/>
    </source>
</evidence>
<dbReference type="Proteomes" id="UP000034022">
    <property type="component" value="Unassembled WGS sequence"/>
</dbReference>
<dbReference type="GO" id="GO:0000225">
    <property type="term" value="F:N-acetylglucosaminylphosphatidylinositol deacetylase activity"/>
    <property type="evidence" value="ECO:0007669"/>
    <property type="project" value="TreeGrafter"/>
</dbReference>
<sequence>MNRLNLIANKRALVIVAHPDDETIWMGGTIRKQTDVLWTIFSLCRESDKDREPKFRRVCAYYKAECLIADLDDEGKLDLNEAKEEAKKILTVTLKENNYDYIFTHGTNGEYGHLLHIAVHKAVAELIKEEKLKPEAVFYFDYTKKGSKLISGNKSLTVELTKDEILKKKQIVAEMYGYAPDGIDVGYCTNPEAFTRCVVKSKKL</sequence>
<dbReference type="Gene3D" id="3.40.50.10320">
    <property type="entry name" value="LmbE-like"/>
    <property type="match status" value="1"/>
</dbReference>
<accession>A0A0G0JX45</accession>
<protein>
    <submittedName>
        <fullName evidence="1">LmbE family protein</fullName>
    </submittedName>
</protein>
<dbReference type="Pfam" id="PF02585">
    <property type="entry name" value="PIG-L"/>
    <property type="match status" value="1"/>
</dbReference>
<dbReference type="InterPro" id="IPR003737">
    <property type="entry name" value="GlcNAc_PI_deacetylase-related"/>
</dbReference>
<dbReference type="EMBL" id="LBUU01000001">
    <property type="protein sequence ID" value="KKQ71127.1"/>
    <property type="molecule type" value="Genomic_DNA"/>
</dbReference>
<evidence type="ECO:0000313" key="1">
    <source>
        <dbReference type="EMBL" id="KKQ71127.1"/>
    </source>
</evidence>
<reference evidence="1" key="1">
    <citation type="journal article" date="2015" name="Nature">
        <title>rRNA introns, odd ribosomes, and small enigmatic genomes across a large radiation of phyla.</title>
        <authorList>
            <person name="Brown C.T."/>
            <person name="Hug L.A."/>
            <person name="Thomas B.C."/>
            <person name="Sharon I."/>
            <person name="Castelle C.J."/>
            <person name="Singh A."/>
            <person name="Wilkins M.J."/>
            <person name="Williams K.H."/>
            <person name="Banfield J.F."/>
        </authorList>
    </citation>
    <scope>NUCLEOTIDE SEQUENCE [LARGE SCALE GENOMIC DNA]</scope>
</reference>
<comment type="caution">
    <text evidence="1">The sequence shown here is derived from an EMBL/GenBank/DDBJ whole genome shotgun (WGS) entry which is preliminary data.</text>
</comment>
<dbReference type="AlphaFoldDB" id="A0A0G0JX45"/>
<dbReference type="PANTHER" id="PTHR12993">
    <property type="entry name" value="N-ACETYLGLUCOSAMINYL-PHOSPHATIDYLINOSITOL DE-N-ACETYLASE-RELATED"/>
    <property type="match status" value="1"/>
</dbReference>
<dbReference type="PANTHER" id="PTHR12993:SF11">
    <property type="entry name" value="N-ACETYLGLUCOSAMINYL-PHOSPHATIDYLINOSITOL DE-N-ACETYLASE"/>
    <property type="match status" value="1"/>
</dbReference>